<dbReference type="Proteomes" id="UP000249396">
    <property type="component" value="Unassembled WGS sequence"/>
</dbReference>
<organism evidence="1 2">
    <name type="scientific">Candidatus Methylumidiphilus alinenensis</name>
    <dbReference type="NCBI Taxonomy" id="2202197"/>
    <lineage>
        <taxon>Bacteria</taxon>
        <taxon>Pseudomonadati</taxon>
        <taxon>Pseudomonadota</taxon>
        <taxon>Gammaproteobacteria</taxon>
        <taxon>Methylococcales</taxon>
        <taxon>Candidatus Methylumidiphilus</taxon>
    </lineage>
</organism>
<dbReference type="EMBL" id="QJPH01000288">
    <property type="protein sequence ID" value="PZN80084.1"/>
    <property type="molecule type" value="Genomic_DNA"/>
</dbReference>
<evidence type="ECO:0000313" key="1">
    <source>
        <dbReference type="EMBL" id="PZN80084.1"/>
    </source>
</evidence>
<dbReference type="AlphaFoldDB" id="A0A2W4T5P1"/>
<comment type="caution">
    <text evidence="1">The sequence shown here is derived from an EMBL/GenBank/DDBJ whole genome shotgun (WGS) entry which is preliminary data.</text>
</comment>
<sequence length="84" mass="9969">MTENIDSLILEHLKGFRNEFKSFKSKYDEDIKDIKLRLTTLERGIGSMKRETADLYEDHARQQAAIDRLTDRIDKIERRLDLSN</sequence>
<gene>
    <name evidence="1" type="ORF">DM484_10430</name>
</gene>
<name>A0A2W4T5P1_9GAMM</name>
<reference evidence="1 2" key="1">
    <citation type="journal article" date="2018" name="Aquat. Microb. Ecol.">
        <title>Gammaproteobacterial methanotrophs dominate.</title>
        <authorList>
            <person name="Rissanen A.J."/>
            <person name="Saarenheimo J."/>
            <person name="Tiirola M."/>
            <person name="Peura S."/>
            <person name="Aalto S.L."/>
            <person name="Karvinen A."/>
            <person name="Nykanen H."/>
        </authorList>
    </citation>
    <scope>NUCLEOTIDE SEQUENCE [LARGE SCALE GENOMIC DNA]</scope>
    <source>
        <strain evidence="1">AMbin10</strain>
    </source>
</reference>
<evidence type="ECO:0000313" key="2">
    <source>
        <dbReference type="Proteomes" id="UP000249396"/>
    </source>
</evidence>
<accession>A0A2W4T5P1</accession>
<proteinExistence type="predicted"/>
<protein>
    <submittedName>
        <fullName evidence="1">Uncharacterized protein</fullName>
    </submittedName>
</protein>